<reference evidence="1" key="1">
    <citation type="journal article" date="2014" name="Front. Microbiol.">
        <title>High frequency of phylogenetically diverse reductive dehalogenase-homologous genes in deep subseafloor sedimentary metagenomes.</title>
        <authorList>
            <person name="Kawai M."/>
            <person name="Futagami T."/>
            <person name="Toyoda A."/>
            <person name="Takaki Y."/>
            <person name="Nishi S."/>
            <person name="Hori S."/>
            <person name="Arai W."/>
            <person name="Tsubouchi T."/>
            <person name="Morono Y."/>
            <person name="Uchiyama I."/>
            <person name="Ito T."/>
            <person name="Fujiyama A."/>
            <person name="Inagaki F."/>
            <person name="Takami H."/>
        </authorList>
    </citation>
    <scope>NUCLEOTIDE SEQUENCE</scope>
    <source>
        <strain evidence="1">Expedition CK06-06</strain>
    </source>
</reference>
<evidence type="ECO:0008006" key="2">
    <source>
        <dbReference type="Google" id="ProtNLM"/>
    </source>
</evidence>
<comment type="caution">
    <text evidence="1">The sequence shown here is derived from an EMBL/GenBank/DDBJ whole genome shotgun (WGS) entry which is preliminary data.</text>
</comment>
<accession>X1FTM3</accession>
<dbReference type="AlphaFoldDB" id="X1FTM3"/>
<sequence length="115" mass="13698">ATCGFKGIWYQKNHPFVTFMDKRKGSYSFSDGWKYHLSKDRTYKVNPDVVSDWKDAPFPDEYFDMVIFDPPHLIVDRNKKPFAMIQAYGCLYKDDYKRVLRNGIKKLFSFYNLVS</sequence>
<dbReference type="EMBL" id="BARU01014400">
    <property type="protein sequence ID" value="GAH32704.1"/>
    <property type="molecule type" value="Genomic_DNA"/>
</dbReference>
<dbReference type="SUPFAM" id="SSF53335">
    <property type="entry name" value="S-adenosyl-L-methionine-dependent methyltransferases"/>
    <property type="match status" value="1"/>
</dbReference>
<protein>
    <recommendedName>
        <fullName evidence="2">Methyltransferase type 11 domain-containing protein</fullName>
    </recommendedName>
</protein>
<feature type="non-terminal residue" evidence="1">
    <location>
        <position position="1"/>
    </location>
</feature>
<evidence type="ECO:0000313" key="1">
    <source>
        <dbReference type="EMBL" id="GAH32704.1"/>
    </source>
</evidence>
<proteinExistence type="predicted"/>
<name>X1FTM3_9ZZZZ</name>
<dbReference type="InterPro" id="IPR029063">
    <property type="entry name" value="SAM-dependent_MTases_sf"/>
</dbReference>
<gene>
    <name evidence="1" type="ORF">S03H2_25438</name>
</gene>
<organism evidence="1">
    <name type="scientific">marine sediment metagenome</name>
    <dbReference type="NCBI Taxonomy" id="412755"/>
    <lineage>
        <taxon>unclassified sequences</taxon>
        <taxon>metagenomes</taxon>
        <taxon>ecological metagenomes</taxon>
    </lineage>
</organism>